<evidence type="ECO:0000313" key="3">
    <source>
        <dbReference type="EMBL" id="GJJ13135.1"/>
    </source>
</evidence>
<comment type="caution">
    <text evidence="3">The sequence shown here is derived from an EMBL/GenBank/DDBJ whole genome shotgun (WGS) entry which is preliminary data.</text>
</comment>
<evidence type="ECO:0000256" key="2">
    <source>
        <dbReference type="PIRSR" id="PIRSR602678-1"/>
    </source>
</evidence>
<name>A0AAV5AMI4_9AGAM</name>
<dbReference type="PANTHER" id="PTHR13799">
    <property type="entry name" value="NGG1 INTERACTING FACTOR 3"/>
    <property type="match status" value="1"/>
</dbReference>
<comment type="similarity">
    <text evidence="1">Belongs to the GTP cyclohydrolase I type 2/NIF3 family.</text>
</comment>
<dbReference type="EMBL" id="BPWL01000008">
    <property type="protein sequence ID" value="GJJ13135.1"/>
    <property type="molecule type" value="Genomic_DNA"/>
</dbReference>
<dbReference type="GO" id="GO:0046872">
    <property type="term" value="F:metal ion binding"/>
    <property type="evidence" value="ECO:0007669"/>
    <property type="project" value="UniProtKB-KW"/>
</dbReference>
<feature type="binding site" evidence="2">
    <location>
        <position position="231"/>
    </location>
    <ligand>
        <name>a divalent metal cation</name>
        <dbReference type="ChEBI" id="CHEBI:60240"/>
        <label>1</label>
    </ligand>
</feature>
<gene>
    <name evidence="3" type="ORF">Clacol_007385</name>
</gene>
<keyword evidence="2" id="KW-0479">Metal-binding</keyword>
<feature type="binding site" evidence="2">
    <location>
        <position position="104"/>
    </location>
    <ligand>
        <name>a divalent metal cation</name>
        <dbReference type="ChEBI" id="CHEBI:60240"/>
        <label>1</label>
    </ligand>
</feature>
<accession>A0AAV5AMI4</accession>
<sequence length="277" mass="30022">MLKLVTRALERVAPFRLAEKWDNVGVLLEAPYPRSNATRVLLTIDLTPAVLEEALGTPTSVIVAYHPSIFKPLSSLTLATPLQRSLLKCAAAGISVISPHTSLDSVRGGINDWLAECFTSLEPGLVESLNPESADEIGAGLGRVVKFTKPVNVDRIIPAVKAFLGLNYVQFGSAKHIRPDANLVRTIAICAGSGGAVFKGVQADLYFTGEMQHHEVLAAVGQGINVLLCGHDNTERGYLTILREKLKDKLLLEKDNFDGNNIEVEVSKQDRHPLEVL</sequence>
<dbReference type="InterPro" id="IPR036069">
    <property type="entry name" value="DUF34/NIF3_sf"/>
</dbReference>
<dbReference type="PANTHER" id="PTHR13799:SF13">
    <property type="entry name" value="NIF3-LIKE PROTEIN 1"/>
    <property type="match status" value="1"/>
</dbReference>
<evidence type="ECO:0000256" key="1">
    <source>
        <dbReference type="ARBA" id="ARBA00006964"/>
    </source>
</evidence>
<reference evidence="3" key="1">
    <citation type="submission" date="2021-10" db="EMBL/GenBank/DDBJ databases">
        <title>De novo Genome Assembly of Clathrus columnatus (Basidiomycota, Fungi) Using Illumina and Nanopore Sequence Data.</title>
        <authorList>
            <person name="Ogiso-Tanaka E."/>
            <person name="Itagaki H."/>
            <person name="Hosoya T."/>
            <person name="Hosaka K."/>
        </authorList>
    </citation>
    <scope>NUCLEOTIDE SEQUENCE</scope>
    <source>
        <strain evidence="3">MO-923</strain>
    </source>
</reference>
<dbReference type="Gene3D" id="3.40.1390.30">
    <property type="entry name" value="NIF3 (NGG1p interacting factor 3)-like"/>
    <property type="match status" value="1"/>
</dbReference>
<evidence type="ECO:0000313" key="4">
    <source>
        <dbReference type="Proteomes" id="UP001050691"/>
    </source>
</evidence>
<dbReference type="NCBIfam" id="TIGR00486">
    <property type="entry name" value="YbgI_SA1388"/>
    <property type="match status" value="1"/>
</dbReference>
<dbReference type="FunFam" id="3.40.1390.30:FF:000001">
    <property type="entry name" value="GTP cyclohydrolase 1 type 2"/>
    <property type="match status" value="1"/>
</dbReference>
<keyword evidence="4" id="KW-1185">Reference proteome</keyword>
<evidence type="ECO:0008006" key="5">
    <source>
        <dbReference type="Google" id="ProtNLM"/>
    </source>
</evidence>
<dbReference type="Pfam" id="PF01784">
    <property type="entry name" value="DUF34_NIF3"/>
    <property type="match status" value="1"/>
</dbReference>
<dbReference type="InterPro" id="IPR002678">
    <property type="entry name" value="DUF34/NIF3"/>
</dbReference>
<dbReference type="GO" id="GO:0005739">
    <property type="term" value="C:mitochondrion"/>
    <property type="evidence" value="ECO:0007669"/>
    <property type="project" value="TreeGrafter"/>
</dbReference>
<protein>
    <recommendedName>
        <fullName evidence="5">NIF3-like protein 1</fullName>
    </recommendedName>
</protein>
<dbReference type="Proteomes" id="UP001050691">
    <property type="component" value="Unassembled WGS sequence"/>
</dbReference>
<dbReference type="SUPFAM" id="SSF102705">
    <property type="entry name" value="NIF3 (NGG1p interacting factor 3)-like"/>
    <property type="match status" value="1"/>
</dbReference>
<feature type="binding site" evidence="2">
    <location>
        <position position="66"/>
    </location>
    <ligand>
        <name>a divalent metal cation</name>
        <dbReference type="ChEBI" id="CHEBI:60240"/>
        <label>1</label>
    </ligand>
</feature>
<proteinExistence type="inferred from homology"/>
<dbReference type="AlphaFoldDB" id="A0AAV5AMI4"/>
<organism evidence="3 4">
    <name type="scientific">Clathrus columnatus</name>
    <dbReference type="NCBI Taxonomy" id="1419009"/>
    <lineage>
        <taxon>Eukaryota</taxon>
        <taxon>Fungi</taxon>
        <taxon>Dikarya</taxon>
        <taxon>Basidiomycota</taxon>
        <taxon>Agaricomycotina</taxon>
        <taxon>Agaricomycetes</taxon>
        <taxon>Phallomycetidae</taxon>
        <taxon>Phallales</taxon>
        <taxon>Clathraceae</taxon>
        <taxon>Clathrus</taxon>
    </lineage>
</organism>
<feature type="binding site" evidence="2">
    <location>
        <position position="235"/>
    </location>
    <ligand>
        <name>a divalent metal cation</name>
        <dbReference type="ChEBI" id="CHEBI:60240"/>
        <label>1</label>
    </ligand>
</feature>